<feature type="transmembrane region" description="Helical" evidence="1">
    <location>
        <begin position="201"/>
        <end position="228"/>
    </location>
</feature>
<protein>
    <submittedName>
        <fullName evidence="2">ABC transporter permease</fullName>
    </submittedName>
</protein>
<dbReference type="RefSeq" id="WP_397406247.1">
    <property type="nucleotide sequence ID" value="NZ_JBIRYI010000013.1"/>
</dbReference>
<name>A0ABW7XQ76_9MICO</name>
<keyword evidence="1" id="KW-0812">Transmembrane</keyword>
<feature type="transmembrane region" description="Helical" evidence="1">
    <location>
        <begin position="248"/>
        <end position="271"/>
    </location>
</feature>
<evidence type="ECO:0000256" key="1">
    <source>
        <dbReference type="SAM" id="Phobius"/>
    </source>
</evidence>
<dbReference type="Proteomes" id="UP001611580">
    <property type="component" value="Unassembled WGS sequence"/>
</dbReference>
<evidence type="ECO:0000313" key="2">
    <source>
        <dbReference type="EMBL" id="MFI2489170.1"/>
    </source>
</evidence>
<gene>
    <name evidence="2" type="ORF">ACH47X_19835</name>
</gene>
<evidence type="ECO:0000313" key="3">
    <source>
        <dbReference type="Proteomes" id="UP001611580"/>
    </source>
</evidence>
<reference evidence="2 3" key="1">
    <citation type="submission" date="2024-10" db="EMBL/GenBank/DDBJ databases">
        <title>The Natural Products Discovery Center: Release of the First 8490 Sequenced Strains for Exploring Actinobacteria Biosynthetic Diversity.</title>
        <authorList>
            <person name="Kalkreuter E."/>
            <person name="Kautsar S.A."/>
            <person name="Yang D."/>
            <person name="Bader C.D."/>
            <person name="Teijaro C.N."/>
            <person name="Fluegel L."/>
            <person name="Davis C.M."/>
            <person name="Simpson J.R."/>
            <person name="Lauterbach L."/>
            <person name="Steele A.D."/>
            <person name="Gui C."/>
            <person name="Meng S."/>
            <person name="Li G."/>
            <person name="Viehrig K."/>
            <person name="Ye F."/>
            <person name="Su P."/>
            <person name="Kiefer A.F."/>
            <person name="Nichols A."/>
            <person name="Cepeda A.J."/>
            <person name="Yan W."/>
            <person name="Fan B."/>
            <person name="Jiang Y."/>
            <person name="Adhikari A."/>
            <person name="Zheng C.-J."/>
            <person name="Schuster L."/>
            <person name="Cowan T.M."/>
            <person name="Smanski M.J."/>
            <person name="Chevrette M.G."/>
            <person name="De Carvalho L.P.S."/>
            <person name="Shen B."/>
        </authorList>
    </citation>
    <scope>NUCLEOTIDE SEQUENCE [LARGE SCALE GENOMIC DNA]</scope>
    <source>
        <strain evidence="2 3">NPDC019481</strain>
    </source>
</reference>
<feature type="transmembrane region" description="Helical" evidence="1">
    <location>
        <begin position="125"/>
        <end position="150"/>
    </location>
</feature>
<organism evidence="2 3">
    <name type="scientific">Promicromonospora kroppenstedtii</name>
    <dbReference type="NCBI Taxonomy" id="440482"/>
    <lineage>
        <taxon>Bacteria</taxon>
        <taxon>Bacillati</taxon>
        <taxon>Actinomycetota</taxon>
        <taxon>Actinomycetes</taxon>
        <taxon>Micrococcales</taxon>
        <taxon>Promicromonosporaceae</taxon>
        <taxon>Promicromonospora</taxon>
    </lineage>
</organism>
<keyword evidence="1" id="KW-1133">Transmembrane helix</keyword>
<accession>A0ABW7XQ76</accession>
<keyword evidence="3" id="KW-1185">Reference proteome</keyword>
<proteinExistence type="predicted"/>
<keyword evidence="1" id="KW-0472">Membrane</keyword>
<comment type="caution">
    <text evidence="2">The sequence shown here is derived from an EMBL/GenBank/DDBJ whole genome shotgun (WGS) entry which is preliminary data.</text>
</comment>
<dbReference type="EMBL" id="JBIRYI010000013">
    <property type="protein sequence ID" value="MFI2489170.1"/>
    <property type="molecule type" value="Genomic_DNA"/>
</dbReference>
<sequence length="275" mass="27124">MSSPNVLQSLLNTFLGELRKIVTLPASGLAAAGTLIGSAGITVLNAFGTRAALDSGAQGSRAVQSAFETGYAAVPLGTVGAVVIGVVAVSSEYAANSPDAGGGRQITTTLAASPHRVRLLVAKALGVLLLVVATAAVTIPVCVALAGLIIGGASGGVAGSDTAVGWGEAVARSAGAGLYWSLTALLALAVTVLTRSGIVPLVVLVTNSSLVSFSLLLTHVTPLAHWLPDMAGRRLFGGLSTVEGGLDVVPGALVMAAWAAGLLAVAGVVFARRDA</sequence>
<feature type="transmembrane region" description="Helical" evidence="1">
    <location>
        <begin position="170"/>
        <end position="194"/>
    </location>
</feature>